<protein>
    <submittedName>
        <fullName evidence="2">Septum formation initiator</fullName>
    </submittedName>
</protein>
<keyword evidence="3" id="KW-1185">Reference proteome</keyword>
<dbReference type="Proteomes" id="UP000217153">
    <property type="component" value="Chromosome"/>
</dbReference>
<proteinExistence type="predicted"/>
<keyword evidence="1" id="KW-0812">Transmembrane</keyword>
<dbReference type="InterPro" id="IPR007060">
    <property type="entry name" value="FtsL/DivIC"/>
</dbReference>
<dbReference type="AlphaFoldDB" id="A0A249JZ34"/>
<dbReference type="KEGG" id="abam:B1s21122_05480"/>
<keyword evidence="1" id="KW-1133">Transmembrane helix</keyword>
<dbReference type="RefSeq" id="WP_095681071.1">
    <property type="nucleotide sequence ID" value="NZ_CP016768.2"/>
</dbReference>
<name>A0A249JZ34_9ACTN</name>
<dbReference type="OrthoDB" id="5187715at2"/>
<sequence>MARRRFFAAGLISSSKKSIQSGLKKRGLSNRALIVGIVLFVVAITLAPPIQHYFTQRAQINSLKTQISDNQAMLDKAAAELAQWDDPEYVASQARARLHFVFPGERQYIVVGNDEITGDDQQTKISGQLPVGLPWYSRLISSITSTNVNN</sequence>
<dbReference type="Pfam" id="PF04977">
    <property type="entry name" value="DivIC"/>
    <property type="match status" value="1"/>
</dbReference>
<feature type="transmembrane region" description="Helical" evidence="1">
    <location>
        <begin position="28"/>
        <end position="47"/>
    </location>
</feature>
<gene>
    <name evidence="2" type="ORF">B1s21122_05480</name>
</gene>
<evidence type="ECO:0000256" key="1">
    <source>
        <dbReference type="SAM" id="Phobius"/>
    </source>
</evidence>
<organism evidence="2 3">
    <name type="scientific">Candidatus Nanopelagicus limnae</name>
    <dbReference type="NCBI Taxonomy" id="1884634"/>
    <lineage>
        <taxon>Bacteria</taxon>
        <taxon>Bacillati</taxon>
        <taxon>Actinomycetota</taxon>
        <taxon>Actinomycetes</taxon>
        <taxon>Candidatus Nanopelagicales</taxon>
        <taxon>Candidatus Nanopelagicaceae</taxon>
        <taxon>Candidatus Nanopelagicus</taxon>
    </lineage>
</organism>
<dbReference type="EMBL" id="CP016768">
    <property type="protein sequence ID" value="ASY09766.1"/>
    <property type="molecule type" value="Genomic_DNA"/>
</dbReference>
<evidence type="ECO:0000313" key="3">
    <source>
        <dbReference type="Proteomes" id="UP000217153"/>
    </source>
</evidence>
<accession>A0A249JZ34</accession>
<evidence type="ECO:0000313" key="2">
    <source>
        <dbReference type="EMBL" id="ASY09766.1"/>
    </source>
</evidence>
<keyword evidence="1" id="KW-0472">Membrane</keyword>
<reference evidence="3" key="1">
    <citation type="submission" date="2016-10" db="EMBL/GenBank/DDBJ databases">
        <title>High microdiversification within the ubiquitous acI lineage of Actinobacteria.</title>
        <authorList>
            <person name="Neuenschwander S.M."/>
            <person name="Salcher M."/>
            <person name="Ghai R."/>
            <person name="Pernthaler J."/>
        </authorList>
    </citation>
    <scope>NUCLEOTIDE SEQUENCE [LARGE SCALE GENOMIC DNA]</scope>
</reference>